<reference evidence="3" key="1">
    <citation type="submission" date="2016-04" db="EMBL/GenBank/DDBJ databases">
        <authorList>
            <person name="Guldener U."/>
            <person name="Guldener U."/>
        </authorList>
    </citation>
    <scope>NUCLEOTIDE SEQUENCE [LARGE SCALE GENOMIC DNA]</scope>
    <source>
        <strain evidence="3">UB2112</strain>
    </source>
</reference>
<organism evidence="2 3">
    <name type="scientific">Ustilago bromivora</name>
    <dbReference type="NCBI Taxonomy" id="307758"/>
    <lineage>
        <taxon>Eukaryota</taxon>
        <taxon>Fungi</taxon>
        <taxon>Dikarya</taxon>
        <taxon>Basidiomycota</taxon>
        <taxon>Ustilaginomycotina</taxon>
        <taxon>Ustilaginomycetes</taxon>
        <taxon>Ustilaginales</taxon>
        <taxon>Ustilaginaceae</taxon>
        <taxon>Ustilago</taxon>
    </lineage>
</organism>
<evidence type="ECO:0000313" key="3">
    <source>
        <dbReference type="Proteomes" id="UP000179920"/>
    </source>
</evidence>
<evidence type="ECO:0000256" key="1">
    <source>
        <dbReference type="SAM" id="MobiDB-lite"/>
    </source>
</evidence>
<gene>
    <name evidence="2" type="ORF">UBRO_20654</name>
</gene>
<sequence length="111" mass="12349">MRLIDVGPFLALFLSFTISFTNLSTVSASVPFVSLLSVLFGLSLRHAIGSLGSLEVPAGQHCRGRRKARARNQPKEAAQLVRGEGARERWQRRRRQAVTLSYVRSIEALSR</sequence>
<dbReference type="AlphaFoldDB" id="A0A1K0G4B3"/>
<name>A0A1K0G4B3_9BASI</name>
<evidence type="ECO:0000313" key="2">
    <source>
        <dbReference type="EMBL" id="SAM82254.1"/>
    </source>
</evidence>
<protein>
    <submittedName>
        <fullName evidence="2">Uncharacterized protein</fullName>
    </submittedName>
</protein>
<dbReference type="Proteomes" id="UP000179920">
    <property type="component" value="Chromosome VII"/>
</dbReference>
<feature type="region of interest" description="Disordered" evidence="1">
    <location>
        <begin position="64"/>
        <end position="84"/>
    </location>
</feature>
<dbReference type="EMBL" id="LT558123">
    <property type="protein sequence ID" value="SAM82254.1"/>
    <property type="molecule type" value="Genomic_DNA"/>
</dbReference>
<accession>A0A1K0G4B3</accession>
<proteinExistence type="predicted"/>